<dbReference type="Proteomes" id="UP000019376">
    <property type="component" value="Unassembled WGS sequence"/>
</dbReference>
<evidence type="ECO:0000313" key="3">
    <source>
        <dbReference type="Proteomes" id="UP000019376"/>
    </source>
</evidence>
<feature type="transmembrane region" description="Helical" evidence="1">
    <location>
        <begin position="129"/>
        <end position="151"/>
    </location>
</feature>
<keyword evidence="1" id="KW-0812">Transmembrane</keyword>
<evidence type="ECO:0000256" key="1">
    <source>
        <dbReference type="SAM" id="Phobius"/>
    </source>
</evidence>
<keyword evidence="3" id="KW-1185">Reference proteome</keyword>
<gene>
    <name evidence="2" type="ORF">PDE_01171</name>
</gene>
<evidence type="ECO:0000313" key="2">
    <source>
        <dbReference type="EMBL" id="EPS26235.1"/>
    </source>
</evidence>
<accession>S7Z6P9</accession>
<name>S7Z6P9_PENO1</name>
<keyword evidence="1" id="KW-0472">Membrane</keyword>
<feature type="transmembrane region" description="Helical" evidence="1">
    <location>
        <begin position="97"/>
        <end position="117"/>
    </location>
</feature>
<protein>
    <submittedName>
        <fullName evidence="2">Uncharacterized protein</fullName>
    </submittedName>
</protein>
<organism evidence="2 3">
    <name type="scientific">Penicillium oxalicum (strain 114-2 / CGMCC 5302)</name>
    <name type="common">Penicillium decumbens</name>
    <dbReference type="NCBI Taxonomy" id="933388"/>
    <lineage>
        <taxon>Eukaryota</taxon>
        <taxon>Fungi</taxon>
        <taxon>Dikarya</taxon>
        <taxon>Ascomycota</taxon>
        <taxon>Pezizomycotina</taxon>
        <taxon>Eurotiomycetes</taxon>
        <taxon>Eurotiomycetidae</taxon>
        <taxon>Eurotiales</taxon>
        <taxon>Aspergillaceae</taxon>
        <taxon>Penicillium</taxon>
    </lineage>
</organism>
<proteinExistence type="predicted"/>
<dbReference type="EMBL" id="KB644408">
    <property type="protein sequence ID" value="EPS26235.1"/>
    <property type="molecule type" value="Genomic_DNA"/>
</dbReference>
<dbReference type="HOGENOM" id="CLU_1722988_0_0_1"/>
<reference evidence="2 3" key="1">
    <citation type="journal article" date="2013" name="PLoS ONE">
        <title>Genomic and secretomic analyses reveal unique features of the lignocellulolytic enzyme system of Penicillium decumbens.</title>
        <authorList>
            <person name="Liu G."/>
            <person name="Zhang L."/>
            <person name="Wei X."/>
            <person name="Zou G."/>
            <person name="Qin Y."/>
            <person name="Ma L."/>
            <person name="Li J."/>
            <person name="Zheng H."/>
            <person name="Wang S."/>
            <person name="Wang C."/>
            <person name="Xun L."/>
            <person name="Zhao G.-P."/>
            <person name="Zhou Z."/>
            <person name="Qu Y."/>
        </authorList>
    </citation>
    <scope>NUCLEOTIDE SEQUENCE [LARGE SCALE GENOMIC DNA]</scope>
    <source>
        <strain evidence="3">114-2 / CGMCC 5302</strain>
    </source>
</reference>
<keyword evidence="1" id="KW-1133">Transmembrane helix</keyword>
<sequence length="152" mass="17383">MCVCTCLGIQRHPHVRPRLPDLVESNLCNFSLPDEVMIILWRSCDPLKFPSLLLSRFFSFFSQTSKCIGGHSTESRMVGVVDAFLWDGPPFFPGPRFLTFLAICLFPTGCCHIDWISPLFFLPLSILPWRWTSSLTSGLFVAYFCLFWSTFS</sequence>
<dbReference type="AlphaFoldDB" id="S7Z6P9"/>